<feature type="domain" description="Phosphoribosyltransferase" evidence="1">
    <location>
        <begin position="18"/>
        <end position="165"/>
    </location>
</feature>
<dbReference type="SUPFAM" id="SSF53271">
    <property type="entry name" value="PRTase-like"/>
    <property type="match status" value="1"/>
</dbReference>
<sequence length="209" mass="22451">MPARFRDRLDAGTRLADALRGFEGPQTIVLGLPRGGVPVASRVATALGAPLDVLAVRKLGGPRHPEFAVGAIGETDVRLVDAEAVRLTGLRDDELAVVEADERLELARRLQLYRGGRPRLDLTGRRAIVVDDGVATGATAAVACRAARRLGATEVVLAVPVAPHDWESPLAGEADRFVAVMTPRDFWAVGQWYERFDQTTDDEVVALLA</sequence>
<evidence type="ECO:0000313" key="3">
    <source>
        <dbReference type="Proteomes" id="UP001549257"/>
    </source>
</evidence>
<protein>
    <submittedName>
        <fullName evidence="2">Phosphoribosyltransferase</fullName>
    </submittedName>
</protein>
<gene>
    <name evidence="2" type="ORF">ABIE21_000709</name>
</gene>
<dbReference type="InterPro" id="IPR029057">
    <property type="entry name" value="PRTase-like"/>
</dbReference>
<comment type="caution">
    <text evidence="2">The sequence shown here is derived from an EMBL/GenBank/DDBJ whole genome shotgun (WGS) entry which is preliminary data.</text>
</comment>
<dbReference type="CDD" id="cd06223">
    <property type="entry name" value="PRTases_typeI"/>
    <property type="match status" value="1"/>
</dbReference>
<dbReference type="RefSeq" id="WP_354023403.1">
    <property type="nucleotide sequence ID" value="NZ_JBEPSJ010000001.1"/>
</dbReference>
<dbReference type="Gene3D" id="3.30.1310.20">
    <property type="entry name" value="PRTase-like"/>
    <property type="match status" value="1"/>
</dbReference>
<evidence type="ECO:0000259" key="1">
    <source>
        <dbReference type="Pfam" id="PF00156"/>
    </source>
</evidence>
<keyword evidence="3" id="KW-1185">Reference proteome</keyword>
<dbReference type="InterPro" id="IPR000836">
    <property type="entry name" value="PRTase_dom"/>
</dbReference>
<keyword evidence="2" id="KW-0808">Transferase</keyword>
<name>A0ABV2QJK3_9MICO</name>
<keyword evidence="2" id="KW-0328">Glycosyltransferase</keyword>
<dbReference type="Proteomes" id="UP001549257">
    <property type="component" value="Unassembled WGS sequence"/>
</dbReference>
<evidence type="ECO:0000313" key="2">
    <source>
        <dbReference type="EMBL" id="MET4581219.1"/>
    </source>
</evidence>
<dbReference type="Pfam" id="PF00156">
    <property type="entry name" value="Pribosyltran"/>
    <property type="match status" value="1"/>
</dbReference>
<dbReference type="EMBL" id="JBEPSJ010000001">
    <property type="protein sequence ID" value="MET4581219.1"/>
    <property type="molecule type" value="Genomic_DNA"/>
</dbReference>
<dbReference type="Gene3D" id="3.40.50.2020">
    <property type="match status" value="1"/>
</dbReference>
<proteinExistence type="predicted"/>
<organism evidence="2 3">
    <name type="scientific">Conyzicola nivalis</name>
    <dbReference type="NCBI Taxonomy" id="1477021"/>
    <lineage>
        <taxon>Bacteria</taxon>
        <taxon>Bacillati</taxon>
        <taxon>Actinomycetota</taxon>
        <taxon>Actinomycetes</taxon>
        <taxon>Micrococcales</taxon>
        <taxon>Microbacteriaceae</taxon>
        <taxon>Conyzicola</taxon>
    </lineage>
</organism>
<accession>A0ABV2QJK3</accession>
<reference evidence="2 3" key="1">
    <citation type="submission" date="2024-06" db="EMBL/GenBank/DDBJ databases">
        <title>Sorghum-associated microbial communities from plants grown in Nebraska, USA.</title>
        <authorList>
            <person name="Schachtman D."/>
        </authorList>
    </citation>
    <scope>NUCLEOTIDE SEQUENCE [LARGE SCALE GENOMIC DNA]</scope>
    <source>
        <strain evidence="2 3">2857</strain>
    </source>
</reference>
<dbReference type="GO" id="GO:0016757">
    <property type="term" value="F:glycosyltransferase activity"/>
    <property type="evidence" value="ECO:0007669"/>
    <property type="project" value="UniProtKB-KW"/>
</dbReference>